<keyword evidence="2" id="KW-0805">Transcription regulation</keyword>
<dbReference type="InterPro" id="IPR058163">
    <property type="entry name" value="LysR-type_TF_proteobact-type"/>
</dbReference>
<evidence type="ECO:0000313" key="6">
    <source>
        <dbReference type="EMBL" id="APW41496.1"/>
    </source>
</evidence>
<keyword evidence="4" id="KW-0804">Transcription</keyword>
<reference evidence="6 7" key="1">
    <citation type="submission" date="2017-01" db="EMBL/GenBank/DDBJ databases">
        <authorList>
            <person name="Mah S.A."/>
            <person name="Swanson W.J."/>
            <person name="Moy G.W."/>
            <person name="Vacquier V.D."/>
        </authorList>
    </citation>
    <scope>NUCLEOTIDE SEQUENCE [LARGE SCALE GENOMIC DNA]</scope>
    <source>
        <strain evidence="6 7">DSM 22694</strain>
    </source>
</reference>
<dbReference type="InterPro" id="IPR036390">
    <property type="entry name" value="WH_DNA-bd_sf"/>
</dbReference>
<dbReference type="AlphaFoldDB" id="A0A1P8K677"/>
<keyword evidence="7" id="KW-1185">Reference proteome</keyword>
<evidence type="ECO:0000256" key="1">
    <source>
        <dbReference type="ARBA" id="ARBA00009437"/>
    </source>
</evidence>
<name>A0A1P8K677_9BURK</name>
<dbReference type="KEGG" id="rsb:RS694_02275"/>
<dbReference type="eggNOG" id="COG0583">
    <property type="taxonomic scope" value="Bacteria"/>
</dbReference>
<dbReference type="CDD" id="cd08422">
    <property type="entry name" value="PBP2_CrgA_like"/>
    <property type="match status" value="1"/>
</dbReference>
<evidence type="ECO:0000256" key="3">
    <source>
        <dbReference type="ARBA" id="ARBA00023125"/>
    </source>
</evidence>
<feature type="domain" description="HTH lysR-type" evidence="5">
    <location>
        <begin position="3"/>
        <end position="60"/>
    </location>
</feature>
<dbReference type="PANTHER" id="PTHR30537:SF3">
    <property type="entry name" value="TRANSCRIPTIONAL REGULATORY PROTEIN"/>
    <property type="match status" value="1"/>
</dbReference>
<comment type="similarity">
    <text evidence="1">Belongs to the LysR transcriptional regulatory family.</text>
</comment>
<evidence type="ECO:0000256" key="4">
    <source>
        <dbReference type="ARBA" id="ARBA00023163"/>
    </source>
</evidence>
<dbReference type="EMBL" id="CP019239">
    <property type="protein sequence ID" value="APW41496.1"/>
    <property type="molecule type" value="Genomic_DNA"/>
</dbReference>
<protein>
    <submittedName>
        <fullName evidence="6">LysR family transcriptional regulator</fullName>
    </submittedName>
</protein>
<dbReference type="InterPro" id="IPR036388">
    <property type="entry name" value="WH-like_DNA-bd_sf"/>
</dbReference>
<dbReference type="Pfam" id="PF03466">
    <property type="entry name" value="LysR_substrate"/>
    <property type="match status" value="1"/>
</dbReference>
<dbReference type="Gene3D" id="3.40.190.290">
    <property type="match status" value="1"/>
</dbReference>
<sequence>MQLQLDDVALFTRIAELGTLSAAARERDVPVSQVTRSLARLEAACGVRLLHRTTHGLSLTDEGDTFLAYGRRLLDTTAELGSELTGKTSGPSGWVRISVSPVIAEMFIAPSLDGLSTRHPQIHVDINADDRMVDMARDGIDIAIRTGQPTQDTLVARQIGQFGRTLVASPGYLQRHGTPHTLADLDSHRLITNSVNPQINRWPLRQGGFYLARGTTRTDNSAILMALARAGSGMGRVMDAVAAPLIRSGELVAVMDDVLDPQTVPIVAVMLQERHRLPKIRACIDYWAEWITAQTAPPSGMTHG</sequence>
<keyword evidence="3" id="KW-0238">DNA-binding</keyword>
<dbReference type="PANTHER" id="PTHR30537">
    <property type="entry name" value="HTH-TYPE TRANSCRIPTIONAL REGULATOR"/>
    <property type="match status" value="1"/>
</dbReference>
<dbReference type="GO" id="GO:0003700">
    <property type="term" value="F:DNA-binding transcription factor activity"/>
    <property type="evidence" value="ECO:0007669"/>
    <property type="project" value="InterPro"/>
</dbReference>
<gene>
    <name evidence="6" type="ORF">RS694_02275</name>
</gene>
<dbReference type="InterPro" id="IPR005119">
    <property type="entry name" value="LysR_subst-bd"/>
</dbReference>
<dbReference type="SUPFAM" id="SSF53850">
    <property type="entry name" value="Periplasmic binding protein-like II"/>
    <property type="match status" value="1"/>
</dbReference>
<organism evidence="6 7">
    <name type="scientific">Rhodoferax saidenbachensis</name>
    <dbReference type="NCBI Taxonomy" id="1484693"/>
    <lineage>
        <taxon>Bacteria</taxon>
        <taxon>Pseudomonadati</taxon>
        <taxon>Pseudomonadota</taxon>
        <taxon>Betaproteobacteria</taxon>
        <taxon>Burkholderiales</taxon>
        <taxon>Comamonadaceae</taxon>
        <taxon>Rhodoferax</taxon>
    </lineage>
</organism>
<dbReference type="STRING" id="1484693.RS694_02275"/>
<dbReference type="Proteomes" id="UP000186110">
    <property type="component" value="Chromosome"/>
</dbReference>
<dbReference type="Pfam" id="PF00126">
    <property type="entry name" value="HTH_1"/>
    <property type="match status" value="1"/>
</dbReference>
<dbReference type="Gene3D" id="1.10.10.10">
    <property type="entry name" value="Winged helix-like DNA-binding domain superfamily/Winged helix DNA-binding domain"/>
    <property type="match status" value="1"/>
</dbReference>
<dbReference type="InterPro" id="IPR000847">
    <property type="entry name" value="LysR_HTH_N"/>
</dbReference>
<accession>A0A1P8K677</accession>
<dbReference type="GO" id="GO:0043565">
    <property type="term" value="F:sequence-specific DNA binding"/>
    <property type="evidence" value="ECO:0007669"/>
    <property type="project" value="TreeGrafter"/>
</dbReference>
<proteinExistence type="inferred from homology"/>
<dbReference type="GO" id="GO:0006351">
    <property type="term" value="P:DNA-templated transcription"/>
    <property type="evidence" value="ECO:0007669"/>
    <property type="project" value="TreeGrafter"/>
</dbReference>
<dbReference type="SUPFAM" id="SSF46785">
    <property type="entry name" value="Winged helix' DNA-binding domain"/>
    <property type="match status" value="1"/>
</dbReference>
<dbReference type="PROSITE" id="PS50931">
    <property type="entry name" value="HTH_LYSR"/>
    <property type="match status" value="1"/>
</dbReference>
<evidence type="ECO:0000256" key="2">
    <source>
        <dbReference type="ARBA" id="ARBA00023015"/>
    </source>
</evidence>
<dbReference type="RefSeq" id="WP_029709264.1">
    <property type="nucleotide sequence ID" value="NZ_CP019239.1"/>
</dbReference>
<evidence type="ECO:0000259" key="5">
    <source>
        <dbReference type="PROSITE" id="PS50931"/>
    </source>
</evidence>
<evidence type="ECO:0000313" key="7">
    <source>
        <dbReference type="Proteomes" id="UP000186110"/>
    </source>
</evidence>